<proteinExistence type="predicted"/>
<evidence type="ECO:0000256" key="1">
    <source>
        <dbReference type="SAM" id="MobiDB-lite"/>
    </source>
</evidence>
<sequence length="594" mass="65614">MVVAANLPPSRPVHKLLCYLDPSRALHPIIFITSFAMSFTSPKLLPTRQLITPPDSPRKRRRTLRDSEETYGELSLESYLLASDPYRSTNLPNPLPYPLCLIPSPALAEAIQPIVQEVFALLRRHGIPDTVTVQAVTLTKPLYPGGDKPFNVLRVEMPSDSPSLHFGPVKDEIIQLLQRNAIQDVYVEIINPTLRQQPSFFFLAGTDTLAVSFQQAKASLITLLDSTIPRRWHLLCPFNVGNSEHKAQPSIAVIVEPSTITDWARLREKMVSLLRNFKLSGQIDVEFVPGDLSLLGNSAVSFMGRMKPTPVMGYSVGIVGQNTAGTLGGWAELTHNGVVHRGFLTNYHVIRPSLSEQIEQNEMIGKDTTRLRTILSTRQRQIDDLTWEKNLVQGMPIVLGQVLVTSGASILGKRLMDWAFIELSDEAQKLYFGPNSTFEVPRNQQPSAYWKDLPNIALPVGSTVTDFGNLTKLGYCAKIGRTTEITAGICNGVEAVCRWKGHIRYDHNGQEMILSDNSTEEYIILPKYFSKESTFAEDGDSGSFILNELGEVTGLLFGGASHNASLAGLAMSFEDVITSMKLKLGDSITLSLPA</sequence>
<dbReference type="RefSeq" id="XP_058325286.1">
    <property type="nucleotide sequence ID" value="XM_058479763.1"/>
</dbReference>
<name>A0A9W9TA18_9EURO</name>
<reference evidence="2" key="2">
    <citation type="journal article" date="2023" name="IMA Fungus">
        <title>Comparative genomic study of the Penicillium genus elucidates a diverse pangenome and 15 lateral gene transfer events.</title>
        <authorList>
            <person name="Petersen C."/>
            <person name="Sorensen T."/>
            <person name="Nielsen M.R."/>
            <person name="Sondergaard T.E."/>
            <person name="Sorensen J.L."/>
            <person name="Fitzpatrick D.A."/>
            <person name="Frisvad J.C."/>
            <person name="Nielsen K.L."/>
        </authorList>
    </citation>
    <scope>NUCLEOTIDE SEQUENCE</scope>
    <source>
        <strain evidence="2">IBT 19713</strain>
    </source>
</reference>
<evidence type="ECO:0000313" key="2">
    <source>
        <dbReference type="EMBL" id="KAJ5214789.1"/>
    </source>
</evidence>
<organism evidence="2 3">
    <name type="scientific">Penicillium chermesinum</name>
    <dbReference type="NCBI Taxonomy" id="63820"/>
    <lineage>
        <taxon>Eukaryota</taxon>
        <taxon>Fungi</taxon>
        <taxon>Dikarya</taxon>
        <taxon>Ascomycota</taxon>
        <taxon>Pezizomycotina</taxon>
        <taxon>Eurotiomycetes</taxon>
        <taxon>Eurotiomycetidae</taxon>
        <taxon>Eurotiales</taxon>
        <taxon>Aspergillaceae</taxon>
        <taxon>Penicillium</taxon>
    </lineage>
</organism>
<comment type="caution">
    <text evidence="2">The sequence shown here is derived from an EMBL/GenBank/DDBJ whole genome shotgun (WGS) entry which is preliminary data.</text>
</comment>
<feature type="region of interest" description="Disordered" evidence="1">
    <location>
        <begin position="48"/>
        <end position="69"/>
    </location>
</feature>
<dbReference type="AlphaFoldDB" id="A0A9W9TA18"/>
<protein>
    <submittedName>
        <fullName evidence="2">Uncharacterized protein</fullName>
    </submittedName>
</protein>
<dbReference type="SUPFAM" id="SSF50494">
    <property type="entry name" value="Trypsin-like serine proteases"/>
    <property type="match status" value="1"/>
</dbReference>
<dbReference type="OrthoDB" id="5424209at2759"/>
<dbReference type="InterPro" id="IPR009003">
    <property type="entry name" value="Peptidase_S1_PA"/>
</dbReference>
<accession>A0A9W9TA18</accession>
<keyword evidence="3" id="KW-1185">Reference proteome</keyword>
<reference evidence="2" key="1">
    <citation type="submission" date="2022-11" db="EMBL/GenBank/DDBJ databases">
        <authorList>
            <person name="Petersen C."/>
        </authorList>
    </citation>
    <scope>NUCLEOTIDE SEQUENCE</scope>
    <source>
        <strain evidence="2">IBT 19713</strain>
    </source>
</reference>
<dbReference type="Proteomes" id="UP001150941">
    <property type="component" value="Unassembled WGS sequence"/>
</dbReference>
<evidence type="ECO:0000313" key="3">
    <source>
        <dbReference type="Proteomes" id="UP001150941"/>
    </source>
</evidence>
<gene>
    <name evidence="2" type="ORF">N7468_010468</name>
</gene>
<dbReference type="EMBL" id="JAPQKS010000009">
    <property type="protein sequence ID" value="KAJ5214789.1"/>
    <property type="molecule type" value="Genomic_DNA"/>
</dbReference>
<dbReference type="GeneID" id="83207067"/>